<dbReference type="EMBL" id="GBXM01004373">
    <property type="protein sequence ID" value="JAI04205.1"/>
    <property type="molecule type" value="Transcribed_RNA"/>
</dbReference>
<reference evidence="1" key="2">
    <citation type="journal article" date="2015" name="Fish Shellfish Immunol.">
        <title>Early steps in the European eel (Anguilla anguilla)-Vibrio vulnificus interaction in the gills: Role of the RtxA13 toxin.</title>
        <authorList>
            <person name="Callol A."/>
            <person name="Pajuelo D."/>
            <person name="Ebbesson L."/>
            <person name="Teles M."/>
            <person name="MacKenzie S."/>
            <person name="Amaro C."/>
        </authorList>
    </citation>
    <scope>NUCLEOTIDE SEQUENCE</scope>
</reference>
<organism evidence="1">
    <name type="scientific">Anguilla anguilla</name>
    <name type="common">European freshwater eel</name>
    <name type="synonym">Muraena anguilla</name>
    <dbReference type="NCBI Taxonomy" id="7936"/>
    <lineage>
        <taxon>Eukaryota</taxon>
        <taxon>Metazoa</taxon>
        <taxon>Chordata</taxon>
        <taxon>Craniata</taxon>
        <taxon>Vertebrata</taxon>
        <taxon>Euteleostomi</taxon>
        <taxon>Actinopterygii</taxon>
        <taxon>Neopterygii</taxon>
        <taxon>Teleostei</taxon>
        <taxon>Anguilliformes</taxon>
        <taxon>Anguillidae</taxon>
        <taxon>Anguilla</taxon>
    </lineage>
</organism>
<sequence length="27" mass="3288">MSLAREKKVFLQWSEEGYDSMKVHPKY</sequence>
<proteinExistence type="predicted"/>
<accession>A0A0E9XNF4</accession>
<reference evidence="1" key="1">
    <citation type="submission" date="2014-11" db="EMBL/GenBank/DDBJ databases">
        <authorList>
            <person name="Amaro Gonzalez C."/>
        </authorList>
    </citation>
    <scope>NUCLEOTIDE SEQUENCE</scope>
</reference>
<dbReference type="AlphaFoldDB" id="A0A0E9XNF4"/>
<protein>
    <submittedName>
        <fullName evidence="1">Uncharacterized protein</fullName>
    </submittedName>
</protein>
<evidence type="ECO:0000313" key="1">
    <source>
        <dbReference type="EMBL" id="JAI04205.1"/>
    </source>
</evidence>
<name>A0A0E9XNF4_ANGAN</name>